<accession>A0A401VY25</accession>
<evidence type="ECO:0000313" key="4">
    <source>
        <dbReference type="Proteomes" id="UP000286746"/>
    </source>
</evidence>
<feature type="compositionally biased region" description="Pro residues" evidence="1">
    <location>
        <begin position="30"/>
        <end position="49"/>
    </location>
</feature>
<comment type="caution">
    <text evidence="3">The sequence shown here is derived from an EMBL/GenBank/DDBJ whole genome shotgun (WGS) entry which is preliminary data.</text>
</comment>
<organism evidence="3 4">
    <name type="scientific">Streptomyces paromomycinus</name>
    <name type="common">Streptomyces rimosus subsp. paromomycinus</name>
    <dbReference type="NCBI Taxonomy" id="92743"/>
    <lineage>
        <taxon>Bacteria</taxon>
        <taxon>Bacillati</taxon>
        <taxon>Actinomycetota</taxon>
        <taxon>Actinomycetes</taxon>
        <taxon>Kitasatosporales</taxon>
        <taxon>Streptomycetaceae</taxon>
        <taxon>Streptomyces</taxon>
    </lineage>
</organism>
<dbReference type="RefSeq" id="WP_359872565.1">
    <property type="nucleotide sequence ID" value="NZ_JBFAFY010000006.1"/>
</dbReference>
<evidence type="ECO:0000313" key="3">
    <source>
        <dbReference type="EMBL" id="GCD41962.1"/>
    </source>
</evidence>
<keyword evidence="2" id="KW-0812">Transmembrane</keyword>
<reference evidence="3 4" key="1">
    <citation type="submission" date="2018-11" db="EMBL/GenBank/DDBJ databases">
        <title>Whole genome sequence of Streptomyces paromomycinus NBRC 15454(T).</title>
        <authorList>
            <person name="Komaki H."/>
            <person name="Tamura T."/>
        </authorList>
    </citation>
    <scope>NUCLEOTIDE SEQUENCE [LARGE SCALE GENOMIC DNA]</scope>
    <source>
        <strain evidence="3 4">NBRC 15454</strain>
    </source>
</reference>
<dbReference type="AlphaFoldDB" id="A0A401VY25"/>
<proteinExistence type="predicted"/>
<gene>
    <name evidence="3" type="ORF">GKJPGBOP_01620</name>
</gene>
<evidence type="ECO:0008006" key="5">
    <source>
        <dbReference type="Google" id="ProtNLM"/>
    </source>
</evidence>
<feature type="transmembrane region" description="Helical" evidence="2">
    <location>
        <begin position="65"/>
        <end position="84"/>
    </location>
</feature>
<dbReference type="EMBL" id="BHZD01000001">
    <property type="protein sequence ID" value="GCD41962.1"/>
    <property type="molecule type" value="Genomic_DNA"/>
</dbReference>
<keyword evidence="2" id="KW-0472">Membrane</keyword>
<keyword evidence="2" id="KW-1133">Transmembrane helix</keyword>
<evidence type="ECO:0000256" key="2">
    <source>
        <dbReference type="SAM" id="Phobius"/>
    </source>
</evidence>
<feature type="region of interest" description="Disordered" evidence="1">
    <location>
        <begin position="88"/>
        <end position="107"/>
    </location>
</feature>
<evidence type="ECO:0000256" key="1">
    <source>
        <dbReference type="SAM" id="MobiDB-lite"/>
    </source>
</evidence>
<name>A0A401VY25_STREY</name>
<dbReference type="Proteomes" id="UP000286746">
    <property type="component" value="Unassembled WGS sequence"/>
</dbReference>
<sequence>MTELDTPPMTEEHDPASPGAGRTARETPEPPEPPTGPPGGPPSGPPPAPSAGASAAPRPSRRRRWLTALVIFLLIAIPAGYIVISAEQSRDSGQSKEEEAASTGLYNDYPSKVQQRIYNVPVPTGATPVYYYESNAWHRSSLYVQFRTNDWGLDHYLKWIGTSRDALKDGEITITGAQAAKVGWDLSGGQWAGTSLKAEDPHPSQNITVNFDEPGQPVVYVVSTVRFER</sequence>
<feature type="compositionally biased region" description="Basic and acidic residues" evidence="1">
    <location>
        <begin position="88"/>
        <end position="99"/>
    </location>
</feature>
<protein>
    <recommendedName>
        <fullName evidence="5">Sugar kinase</fullName>
    </recommendedName>
</protein>
<keyword evidence="4" id="KW-1185">Reference proteome</keyword>
<feature type="region of interest" description="Disordered" evidence="1">
    <location>
        <begin position="1"/>
        <end position="59"/>
    </location>
</feature>